<dbReference type="InterPro" id="IPR050922">
    <property type="entry name" value="LytR/CpsA/Psr_CW_biosynth"/>
</dbReference>
<feature type="region of interest" description="Disordered" evidence="2">
    <location>
        <begin position="362"/>
        <end position="416"/>
    </location>
</feature>
<dbReference type="AlphaFoldDB" id="A0A1P8U591"/>
<name>A0A1P8U591_9MICO</name>
<keyword evidence="3" id="KW-1133">Transmembrane helix</keyword>
<evidence type="ECO:0000256" key="2">
    <source>
        <dbReference type="SAM" id="MobiDB-lite"/>
    </source>
</evidence>
<evidence type="ECO:0000256" key="3">
    <source>
        <dbReference type="SAM" id="Phobius"/>
    </source>
</evidence>
<dbReference type="KEGG" id="maur:BOH66_02485"/>
<dbReference type="OrthoDB" id="9782542at2"/>
<evidence type="ECO:0000313" key="5">
    <source>
        <dbReference type="EMBL" id="APZ33281.1"/>
    </source>
</evidence>
<evidence type="ECO:0000259" key="4">
    <source>
        <dbReference type="Pfam" id="PF03816"/>
    </source>
</evidence>
<dbReference type="PANTHER" id="PTHR33392">
    <property type="entry name" value="POLYISOPRENYL-TEICHOIC ACID--PEPTIDOGLYCAN TEICHOIC ACID TRANSFERASE TAGU"/>
    <property type="match status" value="1"/>
</dbReference>
<protein>
    <submittedName>
        <fullName evidence="5">Transcriptional regulator</fullName>
    </submittedName>
</protein>
<dbReference type="PANTHER" id="PTHR33392:SF6">
    <property type="entry name" value="POLYISOPRENYL-TEICHOIC ACID--PEPTIDOGLYCAN TEICHOIC ACID TRANSFERASE TAGU"/>
    <property type="match status" value="1"/>
</dbReference>
<accession>A0A1P8U591</accession>
<feature type="transmembrane region" description="Helical" evidence="3">
    <location>
        <begin position="25"/>
        <end position="52"/>
    </location>
</feature>
<dbReference type="STRING" id="36805.BOH66_02485"/>
<comment type="similarity">
    <text evidence="1">Belongs to the LytR/CpsA/Psr (LCP) family.</text>
</comment>
<keyword evidence="3" id="KW-0472">Membrane</keyword>
<evidence type="ECO:0000313" key="6">
    <source>
        <dbReference type="Proteomes" id="UP000187185"/>
    </source>
</evidence>
<feature type="compositionally biased region" description="Low complexity" evidence="2">
    <location>
        <begin position="381"/>
        <end position="412"/>
    </location>
</feature>
<gene>
    <name evidence="5" type="ORF">BOH66_02485</name>
</gene>
<dbReference type="InterPro" id="IPR004474">
    <property type="entry name" value="LytR_CpsA_psr"/>
</dbReference>
<dbReference type="Pfam" id="PF03816">
    <property type="entry name" value="LytR_cpsA_psr"/>
    <property type="match status" value="1"/>
</dbReference>
<feature type="domain" description="Cell envelope-related transcriptional attenuator" evidence="4">
    <location>
        <begin position="114"/>
        <end position="270"/>
    </location>
</feature>
<dbReference type="Gene3D" id="3.40.630.190">
    <property type="entry name" value="LCP protein"/>
    <property type="match status" value="1"/>
</dbReference>
<dbReference type="Proteomes" id="UP000187185">
    <property type="component" value="Chromosome"/>
</dbReference>
<dbReference type="EMBL" id="CP018762">
    <property type="protein sequence ID" value="APZ33281.1"/>
    <property type="molecule type" value="Genomic_DNA"/>
</dbReference>
<dbReference type="RefSeq" id="WP_076688981.1">
    <property type="nucleotide sequence ID" value="NZ_CP018762.1"/>
</dbReference>
<organism evidence="5 6">
    <name type="scientific">Microbacterium aurum</name>
    <dbReference type="NCBI Taxonomy" id="36805"/>
    <lineage>
        <taxon>Bacteria</taxon>
        <taxon>Bacillati</taxon>
        <taxon>Actinomycetota</taxon>
        <taxon>Actinomycetes</taxon>
        <taxon>Micrococcales</taxon>
        <taxon>Microbacteriaceae</taxon>
        <taxon>Microbacterium</taxon>
    </lineage>
</organism>
<proteinExistence type="inferred from homology"/>
<sequence length="435" mass="45007">MSARTDGSRRQPVARHGILTSPKPFAQILTVLGAIVAVVVLSATSVAAFAAWNAVSSVEAAGVDIGDAGEAQLPPTLGEIEGGVNLLLVGTDSCEGANASLSGACQNGDTDGERNDVTMLLHISDNPRRVTVVSFPRDMIVPIPSCTGEDGRQYSAMSAQMLNVSYMYGGLSCSVATVEKLTGIDIQFAAAIRWTGVINMSDAIGGVQVCLSDPIKDDHTGINWPAGERTLQGVEALQFLRIRHGIGDGSDLGRISNQQQFMSSLVRKLQSDGVLANPGTLLNLATTAVKQVNDGQLVLSKSLANPQKMVQIAMAVKDVAYEDIVFVQYPTVYAEGGLRVQPVLSDAAVLFDALANNQPLQLTGSTSDGYGTEVVGEATKPDAGATATPAPTETAAPDAGTGATEAPAPTETSVALPSTVTGQNAAQVTCTVAQR</sequence>
<keyword evidence="3" id="KW-0812">Transmembrane</keyword>
<reference evidence="5 6" key="1">
    <citation type="submission" date="2016-12" db="EMBL/GenBank/DDBJ databases">
        <title>Complete genome sequence of Microbacterium aurum KACC 15219.</title>
        <authorList>
            <person name="Jung Y."/>
            <person name="Shin J.-H."/>
            <person name="Lee Y.-J."/>
            <person name="Yi H."/>
            <person name="Bahn Y.-S."/>
            <person name="Kim J.F."/>
            <person name="Lee D.-W."/>
        </authorList>
    </citation>
    <scope>NUCLEOTIDE SEQUENCE [LARGE SCALE GENOMIC DNA]</scope>
    <source>
        <strain evidence="5 6">KACC 15219</strain>
    </source>
</reference>
<evidence type="ECO:0000256" key="1">
    <source>
        <dbReference type="ARBA" id="ARBA00006068"/>
    </source>
</evidence>
<dbReference type="NCBIfam" id="TIGR00350">
    <property type="entry name" value="lytR_cpsA_psr"/>
    <property type="match status" value="1"/>
</dbReference>
<keyword evidence="6" id="KW-1185">Reference proteome</keyword>